<proteinExistence type="predicted"/>
<dbReference type="EMBL" id="MK550697">
    <property type="protein sequence ID" value="QBM09613.1"/>
    <property type="molecule type" value="Genomic_DNA"/>
</dbReference>
<dbReference type="GO" id="GO:0004519">
    <property type="term" value="F:endonuclease activity"/>
    <property type="evidence" value="ECO:0007669"/>
    <property type="project" value="InterPro"/>
</dbReference>
<reference evidence="3" key="1">
    <citation type="submission" date="2019-02" db="EMBL/GenBank/DDBJ databases">
        <authorList>
            <person name="Fang M.L."/>
            <person name="Zhang Y."/>
        </authorList>
    </citation>
    <scope>NUCLEOTIDE SEQUENCE</scope>
    <source>
        <strain evidence="3">YMF1.01838</strain>
    </source>
</reference>
<dbReference type="Gene3D" id="3.10.28.10">
    <property type="entry name" value="Homing endonucleases"/>
    <property type="match status" value="2"/>
</dbReference>
<dbReference type="PANTHER" id="PTHR36181">
    <property type="entry name" value="INTRON-ENCODED ENDONUCLEASE AI3-RELATED"/>
    <property type="match status" value="1"/>
</dbReference>
<evidence type="ECO:0000256" key="1">
    <source>
        <dbReference type="SAM" id="SignalP"/>
    </source>
</evidence>
<name>A0A482DT39_9PEZI</name>
<dbReference type="AlphaFoldDB" id="A0A482DT39"/>
<keyword evidence="3" id="KW-0496">Mitochondrion</keyword>
<evidence type="ECO:0000313" key="3">
    <source>
        <dbReference type="EMBL" id="QBM09613.1"/>
    </source>
</evidence>
<feature type="chain" id="PRO_5019764903" description="Homing endonuclease LAGLIDADG domain-containing protein" evidence="1">
    <location>
        <begin position="24"/>
        <end position="484"/>
    </location>
</feature>
<feature type="domain" description="Homing endonuclease LAGLIDADG" evidence="2">
    <location>
        <begin position="199"/>
        <end position="298"/>
    </location>
</feature>
<dbReference type="PANTHER" id="PTHR36181:SF4">
    <property type="entry name" value="LAGLIDADG ENDONUCLEASE"/>
    <property type="match status" value="1"/>
</dbReference>
<evidence type="ECO:0000259" key="2">
    <source>
        <dbReference type="Pfam" id="PF00961"/>
    </source>
</evidence>
<sequence>MNLGLSSCFILLGSGLLYANTGATRFDDLYVLYNLTDAMIAQAQESTINLPEYLIKDTWVKSHEINPAKWYRMSHMWEKLSNSWKLLKLLIPNNRQTPISEWTNNLCMVITKKFSLQDVDYLRSKSDFKFKSVKEKRVNGNWYKFLIFKMYSNKFLNKLFVQNLTITNNKIIVFNKSLTNSRGISSISLNQESLHPYFITGFSDGESYFYISVYKFKSMRTGWRTKLIFGISLHKKDLPLLKSIQNSLGGIGTIIKHKKDSIQFQVTSNNDLQVLINHFDNFPLITQNLADFILFKQAFEVVKSKQHLTLEGIKKLVAIKNSMNKGLSDELKAAFPDLKLVKRPLVENQAIKDPNWLSGFISAEGCFFIDIHPSKNQISMQVKLKFIITQHVRDKVLLESFINYLNCGKYYNNNGAGAFVVTKGLEIEQIIVFIKKYPIHGIKMLDFADFYEVRQLMKTNDHLTIEGLKRIQAIKRGMNRNRIS</sequence>
<organism evidence="3">
    <name type="scientific">Dactylella sp</name>
    <dbReference type="NCBI Taxonomy" id="1814903"/>
    <lineage>
        <taxon>Eukaryota</taxon>
        <taxon>Fungi</taxon>
        <taxon>Dikarya</taxon>
        <taxon>Ascomycota</taxon>
        <taxon>Pezizomycotina</taxon>
        <taxon>Orbiliomycetes</taxon>
        <taxon>Orbiliales</taxon>
        <taxon>Orbiliaceae</taxon>
        <taxon>Dactylella</taxon>
    </lineage>
</organism>
<keyword evidence="1" id="KW-0732">Signal</keyword>
<dbReference type="InterPro" id="IPR004860">
    <property type="entry name" value="LAGLIDADG_dom"/>
</dbReference>
<dbReference type="Pfam" id="PF00961">
    <property type="entry name" value="LAGLIDADG_1"/>
    <property type="match status" value="2"/>
</dbReference>
<dbReference type="SUPFAM" id="SSF55608">
    <property type="entry name" value="Homing endonucleases"/>
    <property type="match status" value="2"/>
</dbReference>
<dbReference type="GO" id="GO:0005739">
    <property type="term" value="C:mitochondrion"/>
    <property type="evidence" value="ECO:0007669"/>
    <property type="project" value="UniProtKB-ARBA"/>
</dbReference>
<dbReference type="FunFam" id="3.10.28.10:FF:000010">
    <property type="entry name" value="LAGLIDADG homing endonuclease I-LtrII"/>
    <property type="match status" value="1"/>
</dbReference>
<dbReference type="InterPro" id="IPR051289">
    <property type="entry name" value="LAGLIDADG_Endonuclease"/>
</dbReference>
<dbReference type="InterPro" id="IPR027434">
    <property type="entry name" value="Homing_endonucl"/>
</dbReference>
<feature type="domain" description="Homing endonuclease LAGLIDADG" evidence="2">
    <location>
        <begin position="357"/>
        <end position="453"/>
    </location>
</feature>
<geneLocation type="mitochondrion" evidence="3"/>
<accession>A0A482DT39</accession>
<gene>
    <name evidence="3" type="primary">orf484</name>
</gene>
<feature type="signal peptide" evidence="1">
    <location>
        <begin position="1"/>
        <end position="23"/>
    </location>
</feature>
<protein>
    <recommendedName>
        <fullName evidence="2">Homing endonuclease LAGLIDADG domain-containing protein</fullName>
    </recommendedName>
</protein>